<proteinExistence type="predicted"/>
<gene>
    <name evidence="2" type="ORF">AFUS01_LOCUS22574</name>
</gene>
<feature type="chain" id="PRO_5035298339" evidence="1">
    <location>
        <begin position="19"/>
        <end position="73"/>
    </location>
</feature>
<reference evidence="2" key="1">
    <citation type="submission" date="2021-06" db="EMBL/GenBank/DDBJ databases">
        <authorList>
            <person name="Hodson N. C."/>
            <person name="Mongue J. A."/>
            <person name="Jaron S. K."/>
        </authorList>
    </citation>
    <scope>NUCLEOTIDE SEQUENCE</scope>
</reference>
<sequence>MDLILVLMQSHLLAGTFSDGLATGTEYLLCSSITCRDFFKSEHDEITALQRDKDYANQNPSNGCFVDRRIKPG</sequence>
<protein>
    <submittedName>
        <fullName evidence="2">Uncharacterized protein</fullName>
    </submittedName>
</protein>
<dbReference type="EMBL" id="CAJVCH010264250">
    <property type="protein sequence ID" value="CAG7734171.1"/>
    <property type="molecule type" value="Genomic_DNA"/>
</dbReference>
<dbReference type="AlphaFoldDB" id="A0A8J2KYG9"/>
<comment type="caution">
    <text evidence="2">The sequence shown here is derived from an EMBL/GenBank/DDBJ whole genome shotgun (WGS) entry which is preliminary data.</text>
</comment>
<evidence type="ECO:0000313" key="3">
    <source>
        <dbReference type="Proteomes" id="UP000708208"/>
    </source>
</evidence>
<name>A0A8J2KYG9_9HEXA</name>
<accession>A0A8J2KYG9</accession>
<feature type="signal peptide" evidence="1">
    <location>
        <begin position="1"/>
        <end position="18"/>
    </location>
</feature>
<evidence type="ECO:0000313" key="2">
    <source>
        <dbReference type="EMBL" id="CAG7734171.1"/>
    </source>
</evidence>
<organism evidence="2 3">
    <name type="scientific">Allacma fusca</name>
    <dbReference type="NCBI Taxonomy" id="39272"/>
    <lineage>
        <taxon>Eukaryota</taxon>
        <taxon>Metazoa</taxon>
        <taxon>Ecdysozoa</taxon>
        <taxon>Arthropoda</taxon>
        <taxon>Hexapoda</taxon>
        <taxon>Collembola</taxon>
        <taxon>Symphypleona</taxon>
        <taxon>Sminthuridae</taxon>
        <taxon>Allacma</taxon>
    </lineage>
</organism>
<keyword evidence="3" id="KW-1185">Reference proteome</keyword>
<keyword evidence="1" id="KW-0732">Signal</keyword>
<evidence type="ECO:0000256" key="1">
    <source>
        <dbReference type="SAM" id="SignalP"/>
    </source>
</evidence>
<dbReference type="Proteomes" id="UP000708208">
    <property type="component" value="Unassembled WGS sequence"/>
</dbReference>